<protein>
    <submittedName>
        <fullName evidence="12">Two-component system NarL family sensor kinase</fullName>
        <ecNumber evidence="12">2.7.13.3</ecNumber>
    </submittedName>
</protein>
<dbReference type="PANTHER" id="PTHR24421:SF37">
    <property type="entry name" value="SENSOR HISTIDINE KINASE NARS"/>
    <property type="match status" value="1"/>
</dbReference>
<organism evidence="12 13">
    <name type="scientific">Sphaerotilus montanus</name>
    <dbReference type="NCBI Taxonomy" id="522889"/>
    <lineage>
        <taxon>Bacteria</taxon>
        <taxon>Pseudomonadati</taxon>
        <taxon>Pseudomonadota</taxon>
        <taxon>Betaproteobacteria</taxon>
        <taxon>Burkholderiales</taxon>
        <taxon>Sphaerotilaceae</taxon>
        <taxon>Sphaerotilus</taxon>
    </lineage>
</organism>
<dbReference type="Pfam" id="PF02518">
    <property type="entry name" value="HATPase_c"/>
    <property type="match status" value="1"/>
</dbReference>
<comment type="subcellular location">
    <subcellularLocation>
        <location evidence="1">Cell membrane</location>
        <topology evidence="1">Multi-pass membrane protein</topology>
    </subcellularLocation>
</comment>
<dbReference type="InterPro" id="IPR050482">
    <property type="entry name" value="Sensor_HK_TwoCompSys"/>
</dbReference>
<keyword evidence="2" id="KW-1003">Cell membrane</keyword>
<evidence type="ECO:0000259" key="10">
    <source>
        <dbReference type="SMART" id="SM00387"/>
    </source>
</evidence>
<dbReference type="GO" id="GO:0046983">
    <property type="term" value="F:protein dimerization activity"/>
    <property type="evidence" value="ECO:0007669"/>
    <property type="project" value="InterPro"/>
</dbReference>
<dbReference type="EC" id="2.7.13.3" evidence="12"/>
<proteinExistence type="predicted"/>
<evidence type="ECO:0000256" key="6">
    <source>
        <dbReference type="ARBA" id="ARBA00022989"/>
    </source>
</evidence>
<dbReference type="Pfam" id="PF07730">
    <property type="entry name" value="HisKA_3"/>
    <property type="match status" value="1"/>
</dbReference>
<keyword evidence="13" id="KW-1185">Reference proteome</keyword>
<evidence type="ECO:0000313" key="12">
    <source>
        <dbReference type="EMBL" id="NYG35197.1"/>
    </source>
</evidence>
<keyword evidence="6 9" id="KW-1133">Transmembrane helix</keyword>
<name>A0A7Y9R101_9BURK</name>
<accession>A0A7Y9R101</accession>
<keyword evidence="4 9" id="KW-0812">Transmembrane</keyword>
<dbReference type="GO" id="GO:0000155">
    <property type="term" value="F:phosphorelay sensor kinase activity"/>
    <property type="evidence" value="ECO:0007669"/>
    <property type="project" value="InterPro"/>
</dbReference>
<feature type="domain" description="Histidine kinase/HSP90-like ATPase" evidence="10">
    <location>
        <begin position="371"/>
        <end position="466"/>
    </location>
</feature>
<dbReference type="Proteomes" id="UP000518288">
    <property type="component" value="Unassembled WGS sequence"/>
</dbReference>
<dbReference type="EMBL" id="JACCFH010000001">
    <property type="protein sequence ID" value="NYG35197.1"/>
    <property type="molecule type" value="Genomic_DNA"/>
</dbReference>
<evidence type="ECO:0000256" key="2">
    <source>
        <dbReference type="ARBA" id="ARBA00022475"/>
    </source>
</evidence>
<keyword evidence="7" id="KW-0902">Two-component regulatory system</keyword>
<dbReference type="InterPro" id="IPR033480">
    <property type="entry name" value="sCache_2"/>
</dbReference>
<dbReference type="InterPro" id="IPR011712">
    <property type="entry name" value="Sig_transdc_His_kin_sub3_dim/P"/>
</dbReference>
<gene>
    <name evidence="12" type="ORF">BDD16_004183</name>
</gene>
<dbReference type="AlphaFoldDB" id="A0A7Y9R101"/>
<dbReference type="SUPFAM" id="SSF55874">
    <property type="entry name" value="ATPase domain of HSP90 chaperone/DNA topoisomerase II/histidine kinase"/>
    <property type="match status" value="1"/>
</dbReference>
<keyword evidence="8 9" id="KW-0472">Membrane</keyword>
<evidence type="ECO:0000256" key="4">
    <source>
        <dbReference type="ARBA" id="ARBA00022692"/>
    </source>
</evidence>
<comment type="caution">
    <text evidence="12">The sequence shown here is derived from an EMBL/GenBank/DDBJ whole genome shotgun (WGS) entry which is preliminary data.</text>
</comment>
<evidence type="ECO:0000256" key="9">
    <source>
        <dbReference type="SAM" id="Phobius"/>
    </source>
</evidence>
<dbReference type="PANTHER" id="PTHR24421">
    <property type="entry name" value="NITRATE/NITRITE SENSOR PROTEIN NARX-RELATED"/>
    <property type="match status" value="1"/>
</dbReference>
<dbReference type="PIRSF" id="PIRSF037314">
    <property type="entry name" value="STHK_MctS"/>
    <property type="match status" value="1"/>
</dbReference>
<evidence type="ECO:0000256" key="3">
    <source>
        <dbReference type="ARBA" id="ARBA00022679"/>
    </source>
</evidence>
<reference evidence="12 13" key="1">
    <citation type="submission" date="2020-07" db="EMBL/GenBank/DDBJ databases">
        <title>Genomic Encyclopedia of Archaeal and Bacterial Type Strains, Phase II (KMG-II): from individual species to whole genera.</title>
        <authorList>
            <person name="Goeker M."/>
        </authorList>
    </citation>
    <scope>NUCLEOTIDE SEQUENCE [LARGE SCALE GENOMIC DNA]</scope>
    <source>
        <strain evidence="12 13">DSM 21226</strain>
    </source>
</reference>
<dbReference type="SMART" id="SM00387">
    <property type="entry name" value="HATPase_c"/>
    <property type="match status" value="1"/>
</dbReference>
<evidence type="ECO:0000256" key="1">
    <source>
        <dbReference type="ARBA" id="ARBA00004651"/>
    </source>
</evidence>
<dbReference type="Gene3D" id="3.30.450.20">
    <property type="entry name" value="PAS domain"/>
    <property type="match status" value="1"/>
</dbReference>
<dbReference type="InterPro" id="IPR036890">
    <property type="entry name" value="HATPase_C_sf"/>
</dbReference>
<evidence type="ECO:0000259" key="11">
    <source>
        <dbReference type="SMART" id="SM01049"/>
    </source>
</evidence>
<dbReference type="Gene3D" id="3.30.565.10">
    <property type="entry name" value="Histidine kinase-like ATPase, C-terminal domain"/>
    <property type="match status" value="1"/>
</dbReference>
<evidence type="ECO:0000313" key="13">
    <source>
        <dbReference type="Proteomes" id="UP000518288"/>
    </source>
</evidence>
<dbReference type="CDD" id="cd16917">
    <property type="entry name" value="HATPase_UhpB-NarQ-NarX-like"/>
    <property type="match status" value="1"/>
</dbReference>
<dbReference type="GO" id="GO:0005886">
    <property type="term" value="C:plasma membrane"/>
    <property type="evidence" value="ECO:0007669"/>
    <property type="project" value="UniProtKB-SubCell"/>
</dbReference>
<keyword evidence="3 12" id="KW-0808">Transferase</keyword>
<dbReference type="InterPro" id="IPR017171">
    <property type="entry name" value="Sig_transdc_His_kinase_MctS"/>
</dbReference>
<sequence length="484" mass="53448">MVFADAGRASSEPRGPRRLRKKILLLAVLPLLAALLLIALAVRHQALELARQERTLVESAYLASKEAELRHHVEMAMNMIAPIYDTGRDDDAAKAEAVRILNAFDFDHGDGYFFAYEYSGRCLVLPHQPELVGQNLWNIRDRDGLPVVQSLVAKARQGQGFFRYVWNKPTVKQVAPKLGHVVGLQRWGWMIGTGIYLDDVQATLDQLDQQGSANIAKTMGWIAGIALLALGLVGGSALALNLSEYRAADAQLQLLARQVVQSQENERAHLSRELHDSTSQTLVSIKLLMDSAIGQLGREPQRLPATLTQARARIDDALTEVRDISHRLRPVVLDTLGLPSALRHLGEEFAEHAEMAFFMRLRGQADDLPDEIKTVLFRITQEALTNIDKHARAGRVDLRLIFLAGGVRLTVADDGTGFDIAAIGVDPRRGIGLRNMRERVESIGGVFKVHSRPGSTRVIAQVPAEALRRFTLQPAAAHAHPARR</sequence>
<evidence type="ECO:0000256" key="5">
    <source>
        <dbReference type="ARBA" id="ARBA00022777"/>
    </source>
</evidence>
<dbReference type="RefSeq" id="WP_179635739.1">
    <property type="nucleotide sequence ID" value="NZ_CAXYYM010000073.1"/>
</dbReference>
<dbReference type="Pfam" id="PF17200">
    <property type="entry name" value="sCache_2"/>
    <property type="match status" value="1"/>
</dbReference>
<keyword evidence="5 12" id="KW-0418">Kinase</keyword>
<evidence type="ECO:0000256" key="7">
    <source>
        <dbReference type="ARBA" id="ARBA00023012"/>
    </source>
</evidence>
<feature type="transmembrane region" description="Helical" evidence="9">
    <location>
        <begin position="219"/>
        <end position="242"/>
    </location>
</feature>
<dbReference type="InterPro" id="IPR003594">
    <property type="entry name" value="HATPase_dom"/>
</dbReference>
<evidence type="ECO:0000256" key="8">
    <source>
        <dbReference type="ARBA" id="ARBA00023136"/>
    </source>
</evidence>
<dbReference type="SMART" id="SM01049">
    <property type="entry name" value="Cache_2"/>
    <property type="match status" value="1"/>
</dbReference>
<feature type="domain" description="Single Cache" evidence="11">
    <location>
        <begin position="58"/>
        <end position="149"/>
    </location>
</feature>
<dbReference type="Gene3D" id="1.20.5.1930">
    <property type="match status" value="1"/>
</dbReference>